<protein>
    <recommendedName>
        <fullName evidence="4">Zinc finger PHD-type domain-containing protein</fullName>
    </recommendedName>
</protein>
<feature type="region of interest" description="Disordered" evidence="1">
    <location>
        <begin position="854"/>
        <end position="902"/>
    </location>
</feature>
<feature type="compositionally biased region" description="Low complexity" evidence="1">
    <location>
        <begin position="890"/>
        <end position="901"/>
    </location>
</feature>
<keyword evidence="3" id="KW-1185">Reference proteome</keyword>
<proteinExistence type="predicted"/>
<feature type="compositionally biased region" description="Polar residues" evidence="1">
    <location>
        <begin position="1302"/>
        <end position="1314"/>
    </location>
</feature>
<evidence type="ECO:0000313" key="2">
    <source>
        <dbReference type="EMBL" id="KAJ7702772.1"/>
    </source>
</evidence>
<gene>
    <name evidence="2" type="ORF">B0H17DRAFT_1127713</name>
</gene>
<dbReference type="EMBL" id="JARKIE010000014">
    <property type="protein sequence ID" value="KAJ7702772.1"/>
    <property type="molecule type" value="Genomic_DNA"/>
</dbReference>
<evidence type="ECO:0000313" key="3">
    <source>
        <dbReference type="Proteomes" id="UP001221757"/>
    </source>
</evidence>
<organism evidence="2 3">
    <name type="scientific">Mycena rosella</name>
    <name type="common">Pink bonnet</name>
    <name type="synonym">Agaricus rosellus</name>
    <dbReference type="NCBI Taxonomy" id="1033263"/>
    <lineage>
        <taxon>Eukaryota</taxon>
        <taxon>Fungi</taxon>
        <taxon>Dikarya</taxon>
        <taxon>Basidiomycota</taxon>
        <taxon>Agaricomycotina</taxon>
        <taxon>Agaricomycetes</taxon>
        <taxon>Agaricomycetidae</taxon>
        <taxon>Agaricales</taxon>
        <taxon>Marasmiineae</taxon>
        <taxon>Mycenaceae</taxon>
        <taxon>Mycena</taxon>
    </lineage>
</organism>
<name>A0AAD7DYM5_MYCRO</name>
<evidence type="ECO:0008006" key="4">
    <source>
        <dbReference type="Google" id="ProtNLM"/>
    </source>
</evidence>
<dbReference type="Proteomes" id="UP001221757">
    <property type="component" value="Unassembled WGS sequence"/>
</dbReference>
<comment type="caution">
    <text evidence="2">The sequence shown here is derived from an EMBL/GenBank/DDBJ whole genome shotgun (WGS) entry which is preliminary data.</text>
</comment>
<feature type="region of interest" description="Disordered" evidence="1">
    <location>
        <begin position="1302"/>
        <end position="1322"/>
    </location>
</feature>
<dbReference type="SUPFAM" id="SSF57903">
    <property type="entry name" value="FYVE/PHD zinc finger"/>
    <property type="match status" value="1"/>
</dbReference>
<evidence type="ECO:0000256" key="1">
    <source>
        <dbReference type="SAM" id="MobiDB-lite"/>
    </source>
</evidence>
<sequence>MAHVAMLFTLPGSAVSGTHTDVIPRRRFLDARGADALSEHDLFLCSSSCPEHPKSPNFCPDTFWPTWWGSIADVPGAIKMAEFFGILNGVECILGRPATEWDEFARTYVRRMLNEIWEFLFGSKTPAQPPPLQRPRKYARTTDLGFDGQRRNLRANGPDRLVGPTVPIQYYPLPHFQNGPQFQAAAPGFLPMPVPNQANMHQGYYGGFAFNPLIPHTPGAYPFAGYPQFPPQNQWTLGFNPPLNPAIQYMPPNYPPPGHNYLSGLPFPAPLNGPEFHPAANSKVHAAKIESVITSQVVPDHSNSSALDWPTGFIRRESIKILGERKWKESKWAWRSNGMVQHQGYASEVRACLGVLRCASCNHLTRPKTHLSSREKQIQAGCTSRTCTLATPLVQDACDARTFHYEVERDGETICIWDHTGDHSTHRKPPGGRLSKFQEDQVDAQVMRKQDAKGHFNAREVRNRRPQKPPVWEENDGRAPDTVATLAAVDALTDIVGSSPPSEPPQIPPPAVIAYPPRLLKSYQWDAPNSCFFDTGLELWFRSFARWPQIEQAVFLAVLPPNSALATIFRHFERRLKWIATSSAADIKGVRELSLAQSNVRHAIFNRWKLYKHKDDYGCATTWLHHAIRDCDTSVDIRLHFGVAHLLSGACPSHHETRVGVGSVQDLLRINLFDLRVSRRTGGPETTLTDYFANCTPRILPGNYEGGTTVVHSIPAPLCAHPDCAGSQLLEIQAIETLWPKLLQINPDSGIEPRLPIARSFQIEGSDGLITYELIGTTSFDSRRRHWTSMILIGDTTFYYDDLVNGGSLVRQGPAELISTPDPHVVLWVYHRTSKIAKTTKSLRDVVSRYDEASMIDAARPPRPPSVISDNSPPPESSQHSPPATPAPVIPSASSSAAPFPVDTSSPIYEGAPLPEMPPPSEWCRGRRRICDHASGKESTVRCVECGFWFHVKCVLEAEWDIDPENLDAWMCVDESPIHPVAIWNDNLIGEFLMFKTRLEGSYYPARLGGLTRGGEVRVQWYRDNIYDRQEIPLESEFVCSKQLCADIAVAEADVAYTKVVISVYREVSSLRIPGQSEGARDIHNFEHPEISDALFHSRQSILDIIIGLPSASHPIGPDYEQWMATGGQLRDIDRANDFVRKFFSAQILPGDASLIDPHTNYVAIEDVPAALSEALRWRANILAPTLFQLVILRLYLRRSSADDPQIYFLTRTFTEREWNTISDDDPLYLAKKGRITRHMTDPELALQAAEESGGQNIPPRWCKIGISLARAAAGRIPPKFILASAYTVTGNEYIWQDAELASNNPKSHPSSPLSEPPADLTPMDTEMQITFETDLRPLKRKHEDGLEPEDIPEHVQMVQPAAVNGPIVWVDPIGILHK</sequence>
<dbReference type="InterPro" id="IPR011011">
    <property type="entry name" value="Znf_FYVE_PHD"/>
</dbReference>
<accession>A0AAD7DYM5</accession>
<reference evidence="2" key="1">
    <citation type="submission" date="2023-03" db="EMBL/GenBank/DDBJ databases">
        <title>Massive genome expansion in bonnet fungi (Mycena s.s.) driven by repeated elements and novel gene families across ecological guilds.</title>
        <authorList>
            <consortium name="Lawrence Berkeley National Laboratory"/>
            <person name="Harder C.B."/>
            <person name="Miyauchi S."/>
            <person name="Viragh M."/>
            <person name="Kuo A."/>
            <person name="Thoen E."/>
            <person name="Andreopoulos B."/>
            <person name="Lu D."/>
            <person name="Skrede I."/>
            <person name="Drula E."/>
            <person name="Henrissat B."/>
            <person name="Morin E."/>
            <person name="Kohler A."/>
            <person name="Barry K."/>
            <person name="LaButti K."/>
            <person name="Morin E."/>
            <person name="Salamov A."/>
            <person name="Lipzen A."/>
            <person name="Mereny Z."/>
            <person name="Hegedus B."/>
            <person name="Baldrian P."/>
            <person name="Stursova M."/>
            <person name="Weitz H."/>
            <person name="Taylor A."/>
            <person name="Grigoriev I.V."/>
            <person name="Nagy L.G."/>
            <person name="Martin F."/>
            <person name="Kauserud H."/>
        </authorList>
    </citation>
    <scope>NUCLEOTIDE SEQUENCE</scope>
    <source>
        <strain evidence="2">CBHHK067</strain>
    </source>
</reference>